<keyword evidence="2" id="KW-0488">Methylation</keyword>
<evidence type="ECO:0000256" key="1">
    <source>
        <dbReference type="ARBA" id="ARBA00004370"/>
    </source>
</evidence>
<dbReference type="SUPFAM" id="SSF58104">
    <property type="entry name" value="Methyl-accepting chemotaxis protein (MCP) signaling domain"/>
    <property type="match status" value="1"/>
</dbReference>
<accession>A0A162SPS5</accession>
<evidence type="ECO:0000313" key="9">
    <source>
        <dbReference type="Proteomes" id="UP000185657"/>
    </source>
</evidence>
<dbReference type="InterPro" id="IPR004090">
    <property type="entry name" value="Chemotax_Me-accpt_rcpt"/>
</dbReference>
<dbReference type="SMART" id="SM00304">
    <property type="entry name" value="HAMP"/>
    <property type="match status" value="1"/>
</dbReference>
<comment type="subcellular location">
    <subcellularLocation>
        <location evidence="1">Membrane</location>
    </subcellularLocation>
</comment>
<dbReference type="CDD" id="cd11386">
    <property type="entry name" value="MCP_signal"/>
    <property type="match status" value="1"/>
</dbReference>
<evidence type="ECO:0000256" key="2">
    <source>
        <dbReference type="ARBA" id="ARBA00022481"/>
    </source>
</evidence>
<organism evidence="7 10">
    <name type="scientific">Hydrogenophaga crassostreae</name>
    <dbReference type="NCBI Taxonomy" id="1763535"/>
    <lineage>
        <taxon>Bacteria</taxon>
        <taxon>Pseudomonadati</taxon>
        <taxon>Pseudomonadota</taxon>
        <taxon>Betaproteobacteria</taxon>
        <taxon>Burkholderiales</taxon>
        <taxon>Comamonadaceae</taxon>
        <taxon>Hydrogenophaga</taxon>
    </lineage>
</organism>
<evidence type="ECO:0000259" key="6">
    <source>
        <dbReference type="PROSITE" id="PS50885"/>
    </source>
</evidence>
<dbReference type="EMBL" id="CP017476">
    <property type="protein sequence ID" value="AOW15217.1"/>
    <property type="molecule type" value="Genomic_DNA"/>
</dbReference>
<dbReference type="PROSITE" id="PS50111">
    <property type="entry name" value="CHEMOTAXIS_TRANSDUC_2"/>
    <property type="match status" value="1"/>
</dbReference>
<evidence type="ECO:0000256" key="4">
    <source>
        <dbReference type="PROSITE-ProRule" id="PRU00284"/>
    </source>
</evidence>
<dbReference type="KEGG" id="hyl:LPB072_22800"/>
<dbReference type="FunFam" id="1.10.287.950:FF:000001">
    <property type="entry name" value="Methyl-accepting chemotaxis sensory transducer"/>
    <property type="match status" value="1"/>
</dbReference>
<dbReference type="InterPro" id="IPR003660">
    <property type="entry name" value="HAMP_dom"/>
</dbReference>
<dbReference type="InterPro" id="IPR051310">
    <property type="entry name" value="MCP_chemotaxis"/>
</dbReference>
<dbReference type="PANTHER" id="PTHR43531">
    <property type="entry name" value="PROTEIN ICFG"/>
    <property type="match status" value="1"/>
</dbReference>
<dbReference type="EMBL" id="LVWD01000043">
    <property type="protein sequence ID" value="OAD39304.1"/>
    <property type="molecule type" value="Genomic_DNA"/>
</dbReference>
<evidence type="ECO:0000313" key="8">
    <source>
        <dbReference type="EMBL" id="OAD39304.1"/>
    </source>
</evidence>
<evidence type="ECO:0000259" key="5">
    <source>
        <dbReference type="PROSITE" id="PS50111"/>
    </source>
</evidence>
<proteinExistence type="inferred from homology"/>
<reference evidence="7 10" key="2">
    <citation type="submission" date="2016-10" db="EMBL/GenBank/DDBJ databases">
        <title>Hydorgenophaga sp. LPB0072 isolated from gastropod.</title>
        <authorList>
            <person name="Kim E."/>
            <person name="Yi H."/>
        </authorList>
    </citation>
    <scope>NUCLEOTIDE SEQUENCE [LARGE SCALE GENOMIC DNA]</scope>
    <source>
        <strain evidence="7 10">LPB0072</strain>
    </source>
</reference>
<name>A0A162SPS5_9BURK</name>
<dbReference type="GO" id="GO:0005886">
    <property type="term" value="C:plasma membrane"/>
    <property type="evidence" value="ECO:0007669"/>
    <property type="project" value="TreeGrafter"/>
</dbReference>
<dbReference type="GO" id="GO:0004888">
    <property type="term" value="F:transmembrane signaling receptor activity"/>
    <property type="evidence" value="ECO:0007669"/>
    <property type="project" value="InterPro"/>
</dbReference>
<comment type="similarity">
    <text evidence="3">Belongs to the methyl-accepting chemotaxis (MCP) protein family.</text>
</comment>
<dbReference type="Gene3D" id="1.10.287.950">
    <property type="entry name" value="Methyl-accepting chemotaxis protein"/>
    <property type="match status" value="1"/>
</dbReference>
<dbReference type="PRINTS" id="PR00260">
    <property type="entry name" value="CHEMTRNSDUCR"/>
</dbReference>
<evidence type="ECO:0000313" key="10">
    <source>
        <dbReference type="Proteomes" id="UP000185680"/>
    </source>
</evidence>
<gene>
    <name evidence="7" type="ORF">LPB072_22800</name>
    <name evidence="8" type="ORF">LPB72_22185</name>
</gene>
<dbReference type="STRING" id="1763535.LPB072_22800"/>
<dbReference type="Pfam" id="PF00672">
    <property type="entry name" value="HAMP"/>
    <property type="match status" value="1"/>
</dbReference>
<dbReference type="AlphaFoldDB" id="A0A162SPS5"/>
<dbReference type="GO" id="GO:0006935">
    <property type="term" value="P:chemotaxis"/>
    <property type="evidence" value="ECO:0007669"/>
    <property type="project" value="InterPro"/>
</dbReference>
<dbReference type="Proteomes" id="UP000185657">
    <property type="component" value="Unassembled WGS sequence"/>
</dbReference>
<evidence type="ECO:0000256" key="3">
    <source>
        <dbReference type="ARBA" id="ARBA00029447"/>
    </source>
</evidence>
<dbReference type="Proteomes" id="UP000185680">
    <property type="component" value="Chromosome"/>
</dbReference>
<dbReference type="RefSeq" id="WP_066096616.1">
    <property type="nucleotide sequence ID" value="NZ_CP017476.1"/>
</dbReference>
<sequence length="639" mass="66292">MFKFRTIQGKFRAFSAMALVLVLCAGATGWWSIAQLSSTTQAVIEAGDLSKQVQDVETIHDAIRDLVLSAQSEAGSGNAAAVESVQTQLKAHLASYQPAAESGDASAAAGAASFRKGLEEHMALFQPVIDGGDAAIAAETRKVLDEQLALFRTELEQMQTMPLGTEVRASVDALLPGLQAYDQAAGQAADPKQVSPQNLAAFEALFEQTEGEMESLGALIAGNVASSRVTNSEVVALSHTLIAGVGVLACVLLLAVSTALARGILRSIHEALDVAEAVASGDLSKKIELRSVDETGQLLLALVRMRDALLSTVTQVRSATNSINSASGDISSGNQALALRTEKTTGSLLATSAAMAQLTTNLGQSADAARQANQLAASASEVAVRGGQVVSQVVTTMEEINHSSKKISDIIGVIDGIAFQTNILALNAAVEAARAGEQGRGFAVVASEVRNLAQRSAEAAKEIKGLIGTSVDKVDAGSRLVADAGQTMTEIVGSVQRVSDIIGEITAASGEQSDGIAQVNSAVNQLDQMTQQNASLVEESAAAATSLRDQALRLAQVVQVFRLDESAGLALKAVPLAAQLPPTRLASAPALRSPAKTLVNKRPETRPVPTARPLTDPGHVVMAKKPMAATADEGEWESF</sequence>
<evidence type="ECO:0008006" key="11">
    <source>
        <dbReference type="Google" id="ProtNLM"/>
    </source>
</evidence>
<dbReference type="GO" id="GO:0007165">
    <property type="term" value="P:signal transduction"/>
    <property type="evidence" value="ECO:0007669"/>
    <property type="project" value="UniProtKB-KW"/>
</dbReference>
<feature type="domain" description="HAMP" evidence="6">
    <location>
        <begin position="262"/>
        <end position="314"/>
    </location>
</feature>
<keyword evidence="4" id="KW-0807">Transducer</keyword>
<reference evidence="8 9" key="1">
    <citation type="submission" date="2016-02" db="EMBL/GenBank/DDBJ databases">
        <title>Draft genome sequence of Hydrogenophaga sp. LPB0072.</title>
        <authorList>
            <person name="Shin S.-K."/>
            <person name="Yi H."/>
        </authorList>
    </citation>
    <scope>NUCLEOTIDE SEQUENCE [LARGE SCALE GENOMIC DNA]</scope>
    <source>
        <strain evidence="8 9">LPB0072</strain>
    </source>
</reference>
<keyword evidence="9" id="KW-1185">Reference proteome</keyword>
<dbReference type="SMART" id="SM00283">
    <property type="entry name" value="MA"/>
    <property type="match status" value="1"/>
</dbReference>
<dbReference type="Pfam" id="PF00015">
    <property type="entry name" value="MCPsignal"/>
    <property type="match status" value="1"/>
</dbReference>
<evidence type="ECO:0000313" key="7">
    <source>
        <dbReference type="EMBL" id="AOW15217.1"/>
    </source>
</evidence>
<dbReference type="InterPro" id="IPR004089">
    <property type="entry name" value="MCPsignal_dom"/>
</dbReference>
<dbReference type="PANTHER" id="PTHR43531:SF14">
    <property type="entry name" value="METHYL-ACCEPTING CHEMOTAXIS PROTEIN I-RELATED"/>
    <property type="match status" value="1"/>
</dbReference>
<dbReference type="PROSITE" id="PS50885">
    <property type="entry name" value="HAMP"/>
    <property type="match status" value="1"/>
</dbReference>
<feature type="domain" description="Methyl-accepting transducer" evidence="5">
    <location>
        <begin position="319"/>
        <end position="548"/>
    </location>
</feature>
<protein>
    <recommendedName>
        <fullName evidence="11">Methyl-accepting chemotaxis protein</fullName>
    </recommendedName>
</protein>
<dbReference type="CDD" id="cd06225">
    <property type="entry name" value="HAMP"/>
    <property type="match status" value="1"/>
</dbReference>